<dbReference type="EMBL" id="KZ993937">
    <property type="protein sequence ID" value="RKO94308.1"/>
    <property type="molecule type" value="Genomic_DNA"/>
</dbReference>
<reference evidence="3" key="1">
    <citation type="journal article" date="2018" name="Nat. Microbiol.">
        <title>Leveraging single-cell genomics to expand the fungal tree of life.</title>
        <authorList>
            <person name="Ahrendt S.R."/>
            <person name="Quandt C.A."/>
            <person name="Ciobanu D."/>
            <person name="Clum A."/>
            <person name="Salamov A."/>
            <person name="Andreopoulos B."/>
            <person name="Cheng J.F."/>
            <person name="Woyke T."/>
            <person name="Pelin A."/>
            <person name="Henrissat B."/>
            <person name="Reynolds N.K."/>
            <person name="Benny G.L."/>
            <person name="Smith M.E."/>
            <person name="James T.Y."/>
            <person name="Grigoriev I.V."/>
        </authorList>
    </citation>
    <scope>NUCLEOTIDE SEQUENCE [LARGE SCALE GENOMIC DNA]</scope>
</reference>
<evidence type="ECO:0000313" key="2">
    <source>
        <dbReference type="EMBL" id="RKO94308.1"/>
    </source>
</evidence>
<feature type="compositionally biased region" description="Low complexity" evidence="1">
    <location>
        <begin position="17"/>
        <end position="36"/>
    </location>
</feature>
<dbReference type="Proteomes" id="UP000269721">
    <property type="component" value="Unassembled WGS sequence"/>
</dbReference>
<keyword evidence="3" id="KW-1185">Reference proteome</keyword>
<dbReference type="OrthoDB" id="2145640at2759"/>
<accession>A0A4P9WR42</accession>
<feature type="region of interest" description="Disordered" evidence="1">
    <location>
        <begin position="1"/>
        <end position="36"/>
    </location>
</feature>
<feature type="compositionally biased region" description="Polar residues" evidence="1">
    <location>
        <begin position="1"/>
        <end position="14"/>
    </location>
</feature>
<proteinExistence type="predicted"/>
<protein>
    <submittedName>
        <fullName evidence="2">Uncharacterized protein</fullName>
    </submittedName>
</protein>
<organism evidence="2 3">
    <name type="scientific">Blyttiomyces helicus</name>
    <dbReference type="NCBI Taxonomy" id="388810"/>
    <lineage>
        <taxon>Eukaryota</taxon>
        <taxon>Fungi</taxon>
        <taxon>Fungi incertae sedis</taxon>
        <taxon>Chytridiomycota</taxon>
        <taxon>Chytridiomycota incertae sedis</taxon>
        <taxon>Chytridiomycetes</taxon>
        <taxon>Chytridiomycetes incertae sedis</taxon>
        <taxon>Blyttiomyces</taxon>
    </lineage>
</organism>
<sequence length="284" mass="31223">MSRARNTNSGSVSGRRSVMPSSHDSSSSGPAATSTGVAAEELAGALDPKQELLRVGTMQRKLREAVLRRDQVCVVTGCFDLSRLQTTHVLTPEYIRFWSKSFQNRLQFSGEPNRLGRGWSYDVSAACMPLTIRSSFLYTNKQTTRSHLITSVRSQPRIFIFHNQELDGVRHGEPISLPRTPPITGSNYLSTIFPPAPILNEHFRQAFLRKARGAAEALPDEHSDEEEEEVGGLGLSVAEAREAVLELGRKVVERKGFVGTPLEVHNAIVERGAEALIAAQAEGF</sequence>
<evidence type="ECO:0000313" key="3">
    <source>
        <dbReference type="Proteomes" id="UP000269721"/>
    </source>
</evidence>
<gene>
    <name evidence="2" type="ORF">BDK51DRAFT_42157</name>
</gene>
<dbReference type="AlphaFoldDB" id="A0A4P9WR42"/>
<evidence type="ECO:0000256" key="1">
    <source>
        <dbReference type="SAM" id="MobiDB-lite"/>
    </source>
</evidence>
<name>A0A4P9WR42_9FUNG</name>